<comment type="catalytic activity">
    <reaction evidence="8">
        <text>L-glutamate 5-semialdehyde + NAD(+) + H2O = L-glutamate + NADH + 2 H(+)</text>
        <dbReference type="Rhea" id="RHEA:30235"/>
        <dbReference type="ChEBI" id="CHEBI:15377"/>
        <dbReference type="ChEBI" id="CHEBI:15378"/>
        <dbReference type="ChEBI" id="CHEBI:29985"/>
        <dbReference type="ChEBI" id="CHEBI:57540"/>
        <dbReference type="ChEBI" id="CHEBI:57945"/>
        <dbReference type="ChEBI" id="CHEBI:58066"/>
        <dbReference type="EC" id="1.2.1.88"/>
    </reaction>
</comment>
<reference evidence="11" key="1">
    <citation type="journal article" date="2019" name="Int. J. Syst. Evol. Microbiol.">
        <title>The Global Catalogue of Microorganisms (GCM) 10K type strain sequencing project: providing services to taxonomists for standard genome sequencing and annotation.</title>
        <authorList>
            <consortium name="The Broad Institute Genomics Platform"/>
            <consortium name="The Broad Institute Genome Sequencing Center for Infectious Disease"/>
            <person name="Wu L."/>
            <person name="Ma J."/>
        </authorList>
    </citation>
    <scope>NUCLEOTIDE SEQUENCE [LARGE SCALE GENOMIC DNA]</scope>
    <source>
        <strain evidence="11">ICMP 6774ER</strain>
    </source>
</reference>
<dbReference type="Gene3D" id="3.40.309.10">
    <property type="entry name" value="Aldehyde Dehydrogenase, Chain A, domain 2"/>
    <property type="match status" value="1"/>
</dbReference>
<dbReference type="GO" id="GO:0003842">
    <property type="term" value="F:L-glutamate gamma-semialdehyde dehydrogenase activity"/>
    <property type="evidence" value="ECO:0007669"/>
    <property type="project" value="UniProtKB-EC"/>
</dbReference>
<evidence type="ECO:0000256" key="6">
    <source>
        <dbReference type="ARBA" id="ARBA00023062"/>
    </source>
</evidence>
<dbReference type="Pfam" id="PF00171">
    <property type="entry name" value="Aldedh"/>
    <property type="match status" value="1"/>
</dbReference>
<dbReference type="PANTHER" id="PTHR42862">
    <property type="entry name" value="DELTA-1-PYRROLINE-5-CARBOXYLATE DEHYDROGENASE 1, ISOFORM A-RELATED"/>
    <property type="match status" value="1"/>
</dbReference>
<accession>A0ABW4T833</accession>
<evidence type="ECO:0000256" key="2">
    <source>
        <dbReference type="ARBA" id="ARBA00009986"/>
    </source>
</evidence>
<comment type="pathway">
    <text evidence="1">Amino-acid degradation; L-proline degradation into L-glutamate; L-glutamate from L-proline: step 2/2.</text>
</comment>
<sequence length="559" mass="59733">MDAISNVPTPANEPVYGYAPGSAERTALENRIKELAGSSIELTMTIDGVERMGGGATIDVVQPHNKAAVLGRTNDATAQDVQDAVDAALAAAPAWRALSFDERAAIFLKAADLLAGPWRATLNAATMLGQSKSVQQAEIDAACELIDFLRFNVSYARQLYSDQPVSSPGVWNRMEYRPLEGFVLAITPFNFTAIAGNLPTSAALMGNVVVWKPSPTQQFAAHHTMRLLEAAGLPPGVINLVTGNGQAVSEVAMTHPALAGIHFTGSTATFQHLWGTVGANISRYHGYPRLVGETGGKDFVLAHPSADPGVLSTALIRGAFEYQGQKCSAASRAYVPRSIWSRIKDDLVATAESLTVGDVAADLSTFMGAVIDDRAFAKHKAALDRAKATDSIDVLTGSYDDSVGYFVKPSILVSDDPTDEIFVKEYFGPILGVHVYDDAAFDTVLDQMESASPYALTGSIIAQDRYAIASASERLRFAAGNFYVNDKPTGAVVGQQPFGGARASGTNDKAGSIFNLIRWVNARTIKETFVPPIITPPYRGDIPQTGWQQPDLKTLGYRD</sequence>
<dbReference type="PANTHER" id="PTHR42862:SF1">
    <property type="entry name" value="DELTA-1-PYRROLINE-5-CARBOXYLATE DEHYDROGENASE 2, ISOFORM A-RELATED"/>
    <property type="match status" value="1"/>
</dbReference>
<keyword evidence="4 10" id="KW-0560">Oxidoreductase</keyword>
<dbReference type="InterPro" id="IPR016160">
    <property type="entry name" value="Ald_DH_CS_CYS"/>
</dbReference>
<dbReference type="InterPro" id="IPR005931">
    <property type="entry name" value="P5CDH/ALDH4A1"/>
</dbReference>
<dbReference type="InterPro" id="IPR050485">
    <property type="entry name" value="Proline_metab_enzyme"/>
</dbReference>
<evidence type="ECO:0000256" key="1">
    <source>
        <dbReference type="ARBA" id="ARBA00004786"/>
    </source>
</evidence>
<dbReference type="InterPro" id="IPR015590">
    <property type="entry name" value="Aldehyde_DH_dom"/>
</dbReference>
<comment type="similarity">
    <text evidence="2">Belongs to the aldehyde dehydrogenase family.</text>
</comment>
<evidence type="ECO:0000256" key="3">
    <source>
        <dbReference type="ARBA" id="ARBA00012884"/>
    </source>
</evidence>
<evidence type="ECO:0000259" key="9">
    <source>
        <dbReference type="Pfam" id="PF00171"/>
    </source>
</evidence>
<feature type="domain" description="Aldehyde dehydrogenase" evidence="9">
    <location>
        <begin position="56"/>
        <end position="512"/>
    </location>
</feature>
<evidence type="ECO:0000256" key="4">
    <source>
        <dbReference type="ARBA" id="ARBA00023002"/>
    </source>
</evidence>
<dbReference type="PROSITE" id="PS00070">
    <property type="entry name" value="ALDEHYDE_DEHYDR_CYS"/>
    <property type="match status" value="1"/>
</dbReference>
<dbReference type="InterPro" id="IPR016162">
    <property type="entry name" value="Ald_DH_N"/>
</dbReference>
<evidence type="ECO:0000256" key="5">
    <source>
        <dbReference type="ARBA" id="ARBA00023027"/>
    </source>
</evidence>
<name>A0ABW4T833_9ACTN</name>
<evidence type="ECO:0000313" key="10">
    <source>
        <dbReference type="EMBL" id="MFD1937543.1"/>
    </source>
</evidence>
<dbReference type="EC" id="1.2.1.88" evidence="3"/>
<dbReference type="EMBL" id="JBHUFV010000061">
    <property type="protein sequence ID" value="MFD1937543.1"/>
    <property type="molecule type" value="Genomic_DNA"/>
</dbReference>
<keyword evidence="6" id="KW-0642">Proline metabolism</keyword>
<dbReference type="NCBIfam" id="TIGR01236">
    <property type="entry name" value="D1pyr5carbox1"/>
    <property type="match status" value="1"/>
</dbReference>
<keyword evidence="5" id="KW-0520">NAD</keyword>
<gene>
    <name evidence="10" type="primary">pruA</name>
    <name evidence="10" type="ORF">ACFSKW_39355</name>
</gene>
<evidence type="ECO:0000313" key="11">
    <source>
        <dbReference type="Proteomes" id="UP001597368"/>
    </source>
</evidence>
<evidence type="ECO:0000256" key="7">
    <source>
        <dbReference type="ARBA" id="ARBA00032259"/>
    </source>
</evidence>
<protein>
    <recommendedName>
        <fullName evidence="7">L-glutamate gamma-semialdehyde dehydrogenase</fullName>
        <ecNumber evidence="3">1.2.1.88</ecNumber>
    </recommendedName>
    <alternativeName>
        <fullName evidence="7">L-glutamate gamma-semialdehyde dehydrogenase</fullName>
    </alternativeName>
</protein>
<dbReference type="InterPro" id="IPR016161">
    <property type="entry name" value="Ald_DH/histidinol_DH"/>
</dbReference>
<dbReference type="Gene3D" id="3.40.605.10">
    <property type="entry name" value="Aldehyde Dehydrogenase, Chain A, domain 1"/>
    <property type="match status" value="1"/>
</dbReference>
<dbReference type="SUPFAM" id="SSF53720">
    <property type="entry name" value="ALDH-like"/>
    <property type="match status" value="1"/>
</dbReference>
<keyword evidence="11" id="KW-1185">Reference proteome</keyword>
<dbReference type="Proteomes" id="UP001597368">
    <property type="component" value="Unassembled WGS sequence"/>
</dbReference>
<dbReference type="RefSeq" id="WP_379578821.1">
    <property type="nucleotide sequence ID" value="NZ_JBHUFV010000061.1"/>
</dbReference>
<comment type="caution">
    <text evidence="10">The sequence shown here is derived from an EMBL/GenBank/DDBJ whole genome shotgun (WGS) entry which is preliminary data.</text>
</comment>
<evidence type="ECO:0000256" key="8">
    <source>
        <dbReference type="ARBA" id="ARBA00048142"/>
    </source>
</evidence>
<proteinExistence type="inferred from homology"/>
<dbReference type="InterPro" id="IPR016163">
    <property type="entry name" value="Ald_DH_C"/>
</dbReference>
<organism evidence="10 11">
    <name type="scientific">Nonomuraea mangrovi</name>
    <dbReference type="NCBI Taxonomy" id="2316207"/>
    <lineage>
        <taxon>Bacteria</taxon>
        <taxon>Bacillati</taxon>
        <taxon>Actinomycetota</taxon>
        <taxon>Actinomycetes</taxon>
        <taxon>Streptosporangiales</taxon>
        <taxon>Streptosporangiaceae</taxon>
        <taxon>Nonomuraea</taxon>
    </lineage>
</organism>